<dbReference type="EMBL" id="CAXKWB010076496">
    <property type="protein sequence ID" value="CAL4200441.1"/>
    <property type="molecule type" value="Genomic_DNA"/>
</dbReference>
<sequence length="191" mass="21077">VNNVGVSGPLHTLFCDLEEAPMWDIMNVNVGNVPVVTKIVLPGMLQRKRGVIVNLCDITSIAPFPTMAVYSASKAFVNFFTQALSAECEGTGVMIQSVHPGPVHSNMSKPYNDHTDFGKLPSFMFPTADVFVESALDTVGHTDFTNGYWSHSLQRVMLNFLTALPFRAGIKLSLKQGIQMREEINKNKKMD</sequence>
<dbReference type="GO" id="GO:0016491">
    <property type="term" value="F:oxidoreductase activity"/>
    <property type="evidence" value="ECO:0007669"/>
    <property type="project" value="UniProtKB-KW"/>
</dbReference>
<comment type="caution">
    <text evidence="4">The sequence shown here is derived from an EMBL/GenBank/DDBJ whole genome shotgun (WGS) entry which is preliminary data.</text>
</comment>
<evidence type="ECO:0000256" key="3">
    <source>
        <dbReference type="ARBA" id="ARBA00023002"/>
    </source>
</evidence>
<dbReference type="InterPro" id="IPR036291">
    <property type="entry name" value="NAD(P)-bd_dom_sf"/>
</dbReference>
<proteinExistence type="inferred from homology"/>
<name>A0AAV2SJJ6_MEGNR</name>
<dbReference type="AlphaFoldDB" id="A0AAV2SJJ6"/>
<comment type="similarity">
    <text evidence="2">Belongs to the short-chain dehydrogenases/reductases (SDR) family.</text>
</comment>
<dbReference type="SUPFAM" id="SSF51735">
    <property type="entry name" value="NAD(P)-binding Rossmann-fold domains"/>
    <property type="match status" value="1"/>
</dbReference>
<evidence type="ECO:0000313" key="5">
    <source>
        <dbReference type="Proteomes" id="UP001497623"/>
    </source>
</evidence>
<keyword evidence="3" id="KW-0560">Oxidoreductase</keyword>
<dbReference type="PRINTS" id="PR00081">
    <property type="entry name" value="GDHRDH"/>
</dbReference>
<dbReference type="Pfam" id="PF00106">
    <property type="entry name" value="adh_short"/>
    <property type="match status" value="1"/>
</dbReference>
<dbReference type="PANTHER" id="PTHR43899">
    <property type="entry name" value="RH59310P"/>
    <property type="match status" value="1"/>
</dbReference>
<dbReference type="PANTHER" id="PTHR43899:SF13">
    <property type="entry name" value="RH59310P"/>
    <property type="match status" value="1"/>
</dbReference>
<gene>
    <name evidence="4" type="ORF">MNOR_LOCUS37537</name>
</gene>
<keyword evidence="5" id="KW-1185">Reference proteome</keyword>
<dbReference type="GO" id="GO:0005783">
    <property type="term" value="C:endoplasmic reticulum"/>
    <property type="evidence" value="ECO:0007669"/>
    <property type="project" value="UniProtKB-SubCell"/>
</dbReference>
<evidence type="ECO:0000256" key="2">
    <source>
        <dbReference type="ARBA" id="ARBA00006484"/>
    </source>
</evidence>
<comment type="subcellular location">
    <subcellularLocation>
        <location evidence="1">Endoplasmic reticulum</location>
    </subcellularLocation>
</comment>
<dbReference type="InterPro" id="IPR051019">
    <property type="entry name" value="VLCFA-Steroid_DH"/>
</dbReference>
<dbReference type="Gene3D" id="3.40.50.720">
    <property type="entry name" value="NAD(P)-binding Rossmann-like Domain"/>
    <property type="match status" value="1"/>
</dbReference>
<dbReference type="PROSITE" id="PS00061">
    <property type="entry name" value="ADH_SHORT"/>
    <property type="match status" value="1"/>
</dbReference>
<evidence type="ECO:0000256" key="1">
    <source>
        <dbReference type="ARBA" id="ARBA00004240"/>
    </source>
</evidence>
<dbReference type="InterPro" id="IPR002347">
    <property type="entry name" value="SDR_fam"/>
</dbReference>
<organism evidence="4 5">
    <name type="scientific">Meganyctiphanes norvegica</name>
    <name type="common">Northern krill</name>
    <name type="synonym">Thysanopoda norvegica</name>
    <dbReference type="NCBI Taxonomy" id="48144"/>
    <lineage>
        <taxon>Eukaryota</taxon>
        <taxon>Metazoa</taxon>
        <taxon>Ecdysozoa</taxon>
        <taxon>Arthropoda</taxon>
        <taxon>Crustacea</taxon>
        <taxon>Multicrustacea</taxon>
        <taxon>Malacostraca</taxon>
        <taxon>Eumalacostraca</taxon>
        <taxon>Eucarida</taxon>
        <taxon>Euphausiacea</taxon>
        <taxon>Euphausiidae</taxon>
        <taxon>Meganyctiphanes</taxon>
    </lineage>
</organism>
<protein>
    <submittedName>
        <fullName evidence="4">Uncharacterized protein</fullName>
    </submittedName>
</protein>
<evidence type="ECO:0000313" key="4">
    <source>
        <dbReference type="EMBL" id="CAL4200441.1"/>
    </source>
</evidence>
<reference evidence="4 5" key="1">
    <citation type="submission" date="2024-05" db="EMBL/GenBank/DDBJ databases">
        <authorList>
            <person name="Wallberg A."/>
        </authorList>
    </citation>
    <scope>NUCLEOTIDE SEQUENCE [LARGE SCALE GENOMIC DNA]</scope>
</reference>
<dbReference type="Proteomes" id="UP001497623">
    <property type="component" value="Unassembled WGS sequence"/>
</dbReference>
<feature type="non-terminal residue" evidence="4">
    <location>
        <position position="1"/>
    </location>
</feature>
<accession>A0AAV2SJJ6</accession>
<dbReference type="InterPro" id="IPR020904">
    <property type="entry name" value="Sc_DH/Rdtase_CS"/>
</dbReference>